<feature type="region of interest" description="Disordered" evidence="7">
    <location>
        <begin position="1"/>
        <end position="88"/>
    </location>
</feature>
<dbReference type="PANTHER" id="PTHR10373">
    <property type="entry name" value="TRANSCRIPTION FACTOR 7 FAMILY MEMBER"/>
    <property type="match status" value="1"/>
</dbReference>
<keyword evidence="5" id="KW-0804">Transcription</keyword>
<name>A0ABR0B3X9_9CRUS</name>
<dbReference type="PANTHER" id="PTHR10373:SF38">
    <property type="entry name" value="PROTEIN PANGOLIN, ISOFORM J"/>
    <property type="match status" value="1"/>
</dbReference>
<dbReference type="InterPro" id="IPR024940">
    <property type="entry name" value="TCF/LEF"/>
</dbReference>
<evidence type="ECO:0000256" key="6">
    <source>
        <dbReference type="ARBA" id="ARBA00023242"/>
    </source>
</evidence>
<evidence type="ECO:0000256" key="5">
    <source>
        <dbReference type="ARBA" id="ARBA00023163"/>
    </source>
</evidence>
<keyword evidence="4" id="KW-0010">Activator</keyword>
<organism evidence="9 10">
    <name type="scientific">Daphnia magna</name>
    <dbReference type="NCBI Taxonomy" id="35525"/>
    <lineage>
        <taxon>Eukaryota</taxon>
        <taxon>Metazoa</taxon>
        <taxon>Ecdysozoa</taxon>
        <taxon>Arthropoda</taxon>
        <taxon>Crustacea</taxon>
        <taxon>Branchiopoda</taxon>
        <taxon>Diplostraca</taxon>
        <taxon>Cladocera</taxon>
        <taxon>Anomopoda</taxon>
        <taxon>Daphniidae</taxon>
        <taxon>Daphnia</taxon>
    </lineage>
</organism>
<dbReference type="EMBL" id="JAOYFB010000040">
    <property type="protein sequence ID" value="KAK4036344.1"/>
    <property type="molecule type" value="Genomic_DNA"/>
</dbReference>
<accession>A0ABR0B3X9</accession>
<reference evidence="9 10" key="1">
    <citation type="journal article" date="2023" name="Nucleic Acids Res.">
        <title>The hologenome of Daphnia magna reveals possible DNA methylation and microbiome-mediated evolution of the host genome.</title>
        <authorList>
            <person name="Chaturvedi A."/>
            <person name="Li X."/>
            <person name="Dhandapani V."/>
            <person name="Marshall H."/>
            <person name="Kissane S."/>
            <person name="Cuenca-Cambronero M."/>
            <person name="Asole G."/>
            <person name="Calvet F."/>
            <person name="Ruiz-Romero M."/>
            <person name="Marangio P."/>
            <person name="Guigo R."/>
            <person name="Rago D."/>
            <person name="Mirbahai L."/>
            <person name="Eastwood N."/>
            <person name="Colbourne J.K."/>
            <person name="Zhou J."/>
            <person name="Mallon E."/>
            <person name="Orsini L."/>
        </authorList>
    </citation>
    <scope>NUCLEOTIDE SEQUENCE [LARGE SCALE GENOMIC DNA]</scope>
    <source>
        <strain evidence="9">LRV0_1</strain>
    </source>
</reference>
<evidence type="ECO:0000313" key="10">
    <source>
        <dbReference type="Proteomes" id="UP001234178"/>
    </source>
</evidence>
<dbReference type="Pfam" id="PF08347">
    <property type="entry name" value="CTNNB1_binding"/>
    <property type="match status" value="1"/>
</dbReference>
<evidence type="ECO:0000256" key="7">
    <source>
        <dbReference type="SAM" id="MobiDB-lite"/>
    </source>
</evidence>
<dbReference type="Gene3D" id="4.10.900.10">
    <property type="entry name" value="TCF3-CBD (Catenin binding domain)"/>
    <property type="match status" value="1"/>
</dbReference>
<evidence type="ECO:0000259" key="8">
    <source>
        <dbReference type="Pfam" id="PF08347"/>
    </source>
</evidence>
<feature type="compositionally biased region" description="Basic and acidic residues" evidence="7">
    <location>
        <begin position="17"/>
        <end position="49"/>
    </location>
</feature>
<evidence type="ECO:0000256" key="4">
    <source>
        <dbReference type="ARBA" id="ARBA00023159"/>
    </source>
</evidence>
<protein>
    <recommendedName>
        <fullName evidence="8">CTNNB1 binding N-teminal domain-containing protein</fullName>
    </recommendedName>
</protein>
<dbReference type="InterPro" id="IPR027397">
    <property type="entry name" value="Catenin-bd_sf"/>
</dbReference>
<evidence type="ECO:0000313" key="9">
    <source>
        <dbReference type="EMBL" id="KAK4036344.1"/>
    </source>
</evidence>
<dbReference type="InterPro" id="IPR013558">
    <property type="entry name" value="CTNNB1-bd_N"/>
</dbReference>
<dbReference type="Proteomes" id="UP001234178">
    <property type="component" value="Unassembled WGS sequence"/>
</dbReference>
<proteinExistence type="predicted"/>
<keyword evidence="2" id="KW-0805">Transcription regulation</keyword>
<sequence length="153" mass="16756">MPHVNGSSDGDDLGDADEIKVFKHDEECEEEKKLIAEERQSDSLTEDKSSLVTEGESQSKNASLAGQSFTGKNSLRPEPGPLFGGRSLESLASSHASPLNMGYLMPYSYHNGMAALTSLPSMTFDAYKNRFKEIRKFRMLELRGSRSVSCGGN</sequence>
<evidence type="ECO:0000256" key="3">
    <source>
        <dbReference type="ARBA" id="ARBA00023125"/>
    </source>
</evidence>
<evidence type="ECO:0000256" key="1">
    <source>
        <dbReference type="ARBA" id="ARBA00004123"/>
    </source>
</evidence>
<comment type="subcellular location">
    <subcellularLocation>
        <location evidence="1">Nucleus</location>
    </subcellularLocation>
</comment>
<keyword evidence="6" id="KW-0539">Nucleus</keyword>
<feature type="domain" description="CTNNB1 binding N-teminal" evidence="8">
    <location>
        <begin position="7"/>
        <end position="65"/>
    </location>
</feature>
<evidence type="ECO:0000256" key="2">
    <source>
        <dbReference type="ARBA" id="ARBA00023015"/>
    </source>
</evidence>
<feature type="compositionally biased region" description="Polar residues" evidence="7">
    <location>
        <begin position="50"/>
        <end position="73"/>
    </location>
</feature>
<keyword evidence="10" id="KW-1185">Reference proteome</keyword>
<gene>
    <name evidence="9" type="ORF">OUZ56_028403</name>
</gene>
<keyword evidence="3" id="KW-0238">DNA-binding</keyword>
<comment type="caution">
    <text evidence="9">The sequence shown here is derived from an EMBL/GenBank/DDBJ whole genome shotgun (WGS) entry which is preliminary data.</text>
</comment>